<feature type="compositionally biased region" description="Basic and acidic residues" evidence="2">
    <location>
        <begin position="314"/>
        <end position="324"/>
    </location>
</feature>
<dbReference type="GeneID" id="22912413"/>
<comment type="caution">
    <text evidence="3">The sequence shown here is derived from an EMBL/GenBank/DDBJ whole genome shotgun (WGS) entry which is preliminary data.</text>
</comment>
<evidence type="ECO:0000313" key="3">
    <source>
        <dbReference type="EMBL" id="EZG67980.1"/>
    </source>
</evidence>
<organism evidence="3 4">
    <name type="scientific">Gregarina niphandrodes</name>
    <name type="common">Septate eugregarine</name>
    <dbReference type="NCBI Taxonomy" id="110365"/>
    <lineage>
        <taxon>Eukaryota</taxon>
        <taxon>Sar</taxon>
        <taxon>Alveolata</taxon>
        <taxon>Apicomplexa</taxon>
        <taxon>Conoidasida</taxon>
        <taxon>Gregarinasina</taxon>
        <taxon>Eugregarinorida</taxon>
        <taxon>Gregarinidae</taxon>
        <taxon>Gregarina</taxon>
    </lineage>
</organism>
<evidence type="ECO:0000256" key="1">
    <source>
        <dbReference type="ARBA" id="ARBA00005595"/>
    </source>
</evidence>
<dbReference type="GO" id="GO:0000398">
    <property type="term" value="P:mRNA splicing, via spliceosome"/>
    <property type="evidence" value="ECO:0007669"/>
    <property type="project" value="InterPro"/>
</dbReference>
<dbReference type="GO" id="GO:0071014">
    <property type="term" value="C:post-mRNA release spliceosomal complex"/>
    <property type="evidence" value="ECO:0007669"/>
    <property type="project" value="TreeGrafter"/>
</dbReference>
<evidence type="ECO:0000313" key="4">
    <source>
        <dbReference type="Proteomes" id="UP000019763"/>
    </source>
</evidence>
<proteinExistence type="inferred from homology"/>
<dbReference type="InterPro" id="IPR007590">
    <property type="entry name" value="Saf4/Yju2"/>
</dbReference>
<dbReference type="EMBL" id="AFNH02000490">
    <property type="protein sequence ID" value="EZG67980.1"/>
    <property type="molecule type" value="Genomic_DNA"/>
</dbReference>
<feature type="compositionally biased region" description="Basic residues" evidence="2">
    <location>
        <begin position="325"/>
        <end position="336"/>
    </location>
</feature>
<keyword evidence="4" id="KW-1185">Reference proteome</keyword>
<dbReference type="PANTHER" id="PTHR12111">
    <property type="entry name" value="SPLICING FACTOR YJU2"/>
    <property type="match status" value="1"/>
</dbReference>
<dbReference type="VEuPathDB" id="CryptoDB:GNI_065270"/>
<dbReference type="OrthoDB" id="360327at2759"/>
<dbReference type="eggNOG" id="KOG2990">
    <property type="taxonomic scope" value="Eukaryota"/>
</dbReference>
<feature type="region of interest" description="Disordered" evidence="2">
    <location>
        <begin position="314"/>
        <end position="336"/>
    </location>
</feature>
<feature type="compositionally biased region" description="Basic and acidic residues" evidence="2">
    <location>
        <begin position="148"/>
        <end position="179"/>
    </location>
</feature>
<sequence length="336" mass="38173">MSLSLKAVSADGYYQPADFDASKHGTLNRINKTHRLGRRKRPDGTVVVRFEMPYKVWCLNCNEILAKGVRFDARKKQAGSLGPGCPIFEFYMTCLFCKNPITIKTDPESTEYICVEGCRPRIEHWSERAEEEETIHDATGCAPTSPEPESHRGTTVDDHRDVDSRDVDSRDVYSRDVDSRDVDSRDVYPHVYRQVDFRSVAELKELDDNPLIRRQVRKHDQDRHRNNFERLRSIKLLSDRAGQDDALNNAALRNAYRTKGGLTTTAEDNALVKDKVLAGRGSKAGAFNPNFVLPVLALTENEQAAARATLDKYRSKKPPKDRVKTLKSKLKKHLAM</sequence>
<dbReference type="PANTHER" id="PTHR12111:SF2">
    <property type="entry name" value="SPLICING FACTOR YJU2B-RELATED"/>
    <property type="match status" value="1"/>
</dbReference>
<dbReference type="Proteomes" id="UP000019763">
    <property type="component" value="Unassembled WGS sequence"/>
</dbReference>
<evidence type="ECO:0000256" key="2">
    <source>
        <dbReference type="SAM" id="MobiDB-lite"/>
    </source>
</evidence>
<dbReference type="GO" id="GO:0005684">
    <property type="term" value="C:U2-type spliceosomal complex"/>
    <property type="evidence" value="ECO:0007669"/>
    <property type="project" value="TreeGrafter"/>
</dbReference>
<protein>
    <submittedName>
        <fullName evidence="3">Uncharacterized protein</fullName>
    </submittedName>
</protein>
<name>A0A023B809_GRENI</name>
<gene>
    <name evidence="3" type="ORF">GNI_065270</name>
</gene>
<dbReference type="RefSeq" id="XP_011130129.1">
    <property type="nucleotide sequence ID" value="XM_011131827.1"/>
</dbReference>
<comment type="similarity">
    <text evidence="1">Belongs to the CWC16 family.</text>
</comment>
<dbReference type="AlphaFoldDB" id="A0A023B809"/>
<accession>A0A023B809</accession>
<feature type="region of interest" description="Disordered" evidence="2">
    <location>
        <begin position="133"/>
        <end position="179"/>
    </location>
</feature>
<dbReference type="Pfam" id="PF04502">
    <property type="entry name" value="Saf4_Yju2"/>
    <property type="match status" value="1"/>
</dbReference>
<reference evidence="3" key="1">
    <citation type="submission" date="2013-12" db="EMBL/GenBank/DDBJ databases">
        <authorList>
            <person name="Omoto C.K."/>
            <person name="Sibley D."/>
            <person name="Venepally P."/>
            <person name="Hadjithomas M."/>
            <person name="Karamycheva S."/>
            <person name="Brunk B."/>
            <person name="Roos D."/>
            <person name="Caler E."/>
            <person name="Lorenzi H."/>
        </authorList>
    </citation>
    <scope>NUCLEOTIDE SEQUENCE</scope>
</reference>